<evidence type="ECO:0000256" key="1">
    <source>
        <dbReference type="SAM" id="MobiDB-lite"/>
    </source>
</evidence>
<keyword evidence="3" id="KW-1185">Reference proteome</keyword>
<protein>
    <submittedName>
        <fullName evidence="2">Uncharacterized protein</fullName>
    </submittedName>
</protein>
<evidence type="ECO:0000313" key="3">
    <source>
        <dbReference type="Proteomes" id="UP000799291"/>
    </source>
</evidence>
<dbReference type="Proteomes" id="UP000799291">
    <property type="component" value="Unassembled WGS sequence"/>
</dbReference>
<proteinExistence type="predicted"/>
<name>A0A6G1II99_9PLEO</name>
<gene>
    <name evidence="2" type="ORF">K458DRAFT_436356</name>
</gene>
<organism evidence="2 3">
    <name type="scientific">Lentithecium fluviatile CBS 122367</name>
    <dbReference type="NCBI Taxonomy" id="1168545"/>
    <lineage>
        <taxon>Eukaryota</taxon>
        <taxon>Fungi</taxon>
        <taxon>Dikarya</taxon>
        <taxon>Ascomycota</taxon>
        <taxon>Pezizomycotina</taxon>
        <taxon>Dothideomycetes</taxon>
        <taxon>Pleosporomycetidae</taxon>
        <taxon>Pleosporales</taxon>
        <taxon>Massarineae</taxon>
        <taxon>Lentitheciaceae</taxon>
        <taxon>Lentithecium</taxon>
    </lineage>
</organism>
<reference evidence="2" key="1">
    <citation type="journal article" date="2020" name="Stud. Mycol.">
        <title>101 Dothideomycetes genomes: a test case for predicting lifestyles and emergence of pathogens.</title>
        <authorList>
            <person name="Haridas S."/>
            <person name="Albert R."/>
            <person name="Binder M."/>
            <person name="Bloem J."/>
            <person name="Labutti K."/>
            <person name="Salamov A."/>
            <person name="Andreopoulos B."/>
            <person name="Baker S."/>
            <person name="Barry K."/>
            <person name="Bills G."/>
            <person name="Bluhm B."/>
            <person name="Cannon C."/>
            <person name="Castanera R."/>
            <person name="Culley D."/>
            <person name="Daum C."/>
            <person name="Ezra D."/>
            <person name="Gonzalez J."/>
            <person name="Henrissat B."/>
            <person name="Kuo A."/>
            <person name="Liang C."/>
            <person name="Lipzen A."/>
            <person name="Lutzoni F."/>
            <person name="Magnuson J."/>
            <person name="Mondo S."/>
            <person name="Nolan M."/>
            <person name="Ohm R."/>
            <person name="Pangilinan J."/>
            <person name="Park H.-J."/>
            <person name="Ramirez L."/>
            <person name="Alfaro M."/>
            <person name="Sun H."/>
            <person name="Tritt A."/>
            <person name="Yoshinaga Y."/>
            <person name="Zwiers L.-H."/>
            <person name="Turgeon B."/>
            <person name="Goodwin S."/>
            <person name="Spatafora J."/>
            <person name="Crous P."/>
            <person name="Grigoriev I."/>
        </authorList>
    </citation>
    <scope>NUCLEOTIDE SEQUENCE</scope>
    <source>
        <strain evidence="2">CBS 122367</strain>
    </source>
</reference>
<evidence type="ECO:0000313" key="2">
    <source>
        <dbReference type="EMBL" id="KAF2677713.1"/>
    </source>
</evidence>
<accession>A0A6G1II99</accession>
<sequence>MLQARAKPSEARAHSKLSQEQWEEFYHCTKVEANNLNGCAWLHVQADVRTEIRARVNSYLRNKGIPTVGDDVIGWRMKIALRDTKHTARGSKQSEGEPPSANLKDATARPLLPAAPVDDSRGAGAGAEDGNQRSAV</sequence>
<feature type="region of interest" description="Disordered" evidence="1">
    <location>
        <begin position="83"/>
        <end position="136"/>
    </location>
</feature>
<dbReference type="OrthoDB" id="3799196at2759"/>
<dbReference type="EMBL" id="MU005619">
    <property type="protein sequence ID" value="KAF2677713.1"/>
    <property type="molecule type" value="Genomic_DNA"/>
</dbReference>
<dbReference type="AlphaFoldDB" id="A0A6G1II99"/>